<keyword evidence="2" id="KW-1185">Reference proteome</keyword>
<dbReference type="InterPro" id="IPR038666">
    <property type="entry name" value="SSP1_head-tail_sf"/>
</dbReference>
<name>A0ABW4JUB4_9HYPH</name>
<reference evidence="2" key="1">
    <citation type="journal article" date="2019" name="Int. J. Syst. Evol. Microbiol.">
        <title>The Global Catalogue of Microorganisms (GCM) 10K type strain sequencing project: providing services to taxonomists for standard genome sequencing and annotation.</title>
        <authorList>
            <consortium name="The Broad Institute Genomics Platform"/>
            <consortium name="The Broad Institute Genome Sequencing Center for Infectious Disease"/>
            <person name="Wu L."/>
            <person name="Ma J."/>
        </authorList>
    </citation>
    <scope>NUCLEOTIDE SEQUENCE [LARGE SCALE GENOMIC DNA]</scope>
    <source>
        <strain evidence="2">JCM 3369</strain>
    </source>
</reference>
<gene>
    <name evidence="1" type="ORF">ACFSC7_04905</name>
</gene>
<dbReference type="Proteomes" id="UP001597327">
    <property type="component" value="Unassembled WGS sequence"/>
</dbReference>
<comment type="caution">
    <text evidence="1">The sequence shown here is derived from an EMBL/GenBank/DDBJ whole genome shotgun (WGS) entry which is preliminary data.</text>
</comment>
<protein>
    <submittedName>
        <fullName evidence="1">Head-tail adaptor protein</fullName>
    </submittedName>
</protein>
<dbReference type="Gene3D" id="2.40.10.270">
    <property type="entry name" value="Bacteriophage SPP1 head-tail adaptor protein"/>
    <property type="match status" value="1"/>
</dbReference>
<sequence length="107" mass="11626">MSAGRFRCPVTLEAPVLTLTPDGAQVLVHVEAGTDFAGIRLLRQAEAAEADRLSGVATHELRLRARSDLAAGWRIRAAGKLHRVLSVAEETGRRPQLICLTEVEEET</sequence>
<evidence type="ECO:0000313" key="1">
    <source>
        <dbReference type="EMBL" id="MFD1694846.1"/>
    </source>
</evidence>
<proteinExistence type="predicted"/>
<accession>A0ABW4JUB4</accession>
<dbReference type="RefSeq" id="WP_280115324.1">
    <property type="nucleotide sequence ID" value="NZ_JBHUFA010000001.1"/>
</dbReference>
<dbReference type="EMBL" id="JBHUFA010000001">
    <property type="protein sequence ID" value="MFD1694846.1"/>
    <property type="molecule type" value="Genomic_DNA"/>
</dbReference>
<evidence type="ECO:0000313" key="2">
    <source>
        <dbReference type="Proteomes" id="UP001597327"/>
    </source>
</evidence>
<dbReference type="InterPro" id="IPR008767">
    <property type="entry name" value="Phage_SPP1_head-tail_adaptor"/>
</dbReference>
<organism evidence="1 2">
    <name type="scientific">Roseibium aestuarii</name>
    <dbReference type="NCBI Taxonomy" id="2600299"/>
    <lineage>
        <taxon>Bacteria</taxon>
        <taxon>Pseudomonadati</taxon>
        <taxon>Pseudomonadota</taxon>
        <taxon>Alphaproteobacteria</taxon>
        <taxon>Hyphomicrobiales</taxon>
        <taxon>Stappiaceae</taxon>
        <taxon>Roseibium</taxon>
    </lineage>
</organism>
<dbReference type="Pfam" id="PF05521">
    <property type="entry name" value="Phage_HCP"/>
    <property type="match status" value="1"/>
</dbReference>